<dbReference type="Proteomes" id="UP000027120">
    <property type="component" value="Unassembled WGS sequence"/>
</dbReference>
<evidence type="ECO:0000259" key="1">
    <source>
        <dbReference type="Pfam" id="PF02705"/>
    </source>
</evidence>
<feature type="domain" description="K+ potassium transporter integral membrane" evidence="1">
    <location>
        <begin position="1"/>
        <end position="29"/>
    </location>
</feature>
<name>A0A067FBH4_CITSI</name>
<protein>
    <recommendedName>
        <fullName evidence="1">K+ potassium transporter integral membrane domain-containing protein</fullName>
    </recommendedName>
</protein>
<organism evidence="2 3">
    <name type="scientific">Citrus sinensis</name>
    <name type="common">Sweet orange</name>
    <name type="synonym">Citrus aurantium var. sinensis</name>
    <dbReference type="NCBI Taxonomy" id="2711"/>
    <lineage>
        <taxon>Eukaryota</taxon>
        <taxon>Viridiplantae</taxon>
        <taxon>Streptophyta</taxon>
        <taxon>Embryophyta</taxon>
        <taxon>Tracheophyta</taxon>
        <taxon>Spermatophyta</taxon>
        <taxon>Magnoliopsida</taxon>
        <taxon>eudicotyledons</taxon>
        <taxon>Gunneridae</taxon>
        <taxon>Pentapetalae</taxon>
        <taxon>rosids</taxon>
        <taxon>malvids</taxon>
        <taxon>Sapindales</taxon>
        <taxon>Rutaceae</taxon>
        <taxon>Aurantioideae</taxon>
        <taxon>Citrus</taxon>
    </lineage>
</organism>
<proteinExistence type="predicted"/>
<dbReference type="InterPro" id="IPR053951">
    <property type="entry name" value="K_trans_N"/>
</dbReference>
<gene>
    <name evidence="2" type="ORF">CISIN_1g0055831mg</name>
</gene>
<dbReference type="EMBL" id="KK784913">
    <property type="protein sequence ID" value="KDO63521.1"/>
    <property type="molecule type" value="Genomic_DNA"/>
</dbReference>
<dbReference type="AlphaFoldDB" id="A0A067FBH4"/>
<feature type="non-terminal residue" evidence="2">
    <location>
        <position position="30"/>
    </location>
</feature>
<evidence type="ECO:0000313" key="2">
    <source>
        <dbReference type="EMBL" id="KDO63520.1"/>
    </source>
</evidence>
<accession>A0A067FBH4</accession>
<keyword evidence="3" id="KW-1185">Reference proteome</keyword>
<dbReference type="EMBL" id="KK784913">
    <property type="protein sequence ID" value="KDO63522.1"/>
    <property type="molecule type" value="Genomic_DNA"/>
</dbReference>
<sequence length="30" mass="3045">MVIGDGVLTPAISVLSSVSGLQVTENKLTD</sequence>
<dbReference type="EMBL" id="KK784913">
    <property type="protein sequence ID" value="KDO63520.1"/>
    <property type="molecule type" value="Genomic_DNA"/>
</dbReference>
<reference evidence="2 3" key="1">
    <citation type="submission" date="2014-04" db="EMBL/GenBank/DDBJ databases">
        <authorList>
            <consortium name="International Citrus Genome Consortium"/>
            <person name="Gmitter F."/>
            <person name="Chen C."/>
            <person name="Farmerie W."/>
            <person name="Harkins T."/>
            <person name="Desany B."/>
            <person name="Mohiuddin M."/>
            <person name="Kodira C."/>
            <person name="Borodovsky M."/>
            <person name="Lomsadze A."/>
            <person name="Burns P."/>
            <person name="Jenkins J."/>
            <person name="Prochnik S."/>
            <person name="Shu S."/>
            <person name="Chapman J."/>
            <person name="Pitluck S."/>
            <person name="Schmutz J."/>
            <person name="Rokhsar D."/>
        </authorList>
    </citation>
    <scope>NUCLEOTIDE SEQUENCE</scope>
</reference>
<dbReference type="Pfam" id="PF02705">
    <property type="entry name" value="K_trans"/>
    <property type="match status" value="1"/>
</dbReference>
<evidence type="ECO:0000313" key="3">
    <source>
        <dbReference type="Proteomes" id="UP000027120"/>
    </source>
</evidence>